<evidence type="ECO:0000256" key="4">
    <source>
        <dbReference type="RuleBase" id="RU004508"/>
    </source>
</evidence>
<feature type="modified residue" description="N6-(pyridoxal phosphate)lysine" evidence="3">
    <location>
        <position position="170"/>
    </location>
</feature>
<keyword evidence="3 4" id="KW-0663">Pyridoxal phosphate</keyword>
<dbReference type="SUPFAM" id="SSF53383">
    <property type="entry name" value="PLP-dependent transferases"/>
    <property type="match status" value="1"/>
</dbReference>
<feature type="active site" description="Proton acceptor" evidence="2">
    <location>
        <position position="170"/>
    </location>
</feature>
<keyword evidence="5" id="KW-0032">Aminotransferase</keyword>
<dbReference type="AlphaFoldDB" id="A0A0C5IYG6"/>
<dbReference type="InterPro" id="IPR015422">
    <property type="entry name" value="PyrdxlP-dep_Trfase_small"/>
</dbReference>
<dbReference type="Gene3D" id="3.40.640.10">
    <property type="entry name" value="Type I PLP-dependent aspartate aminotransferase-like (Major domain)"/>
    <property type="match status" value="1"/>
</dbReference>
<organism evidence="5 6">
    <name type="scientific">Rugosibacter aromaticivorans</name>
    <dbReference type="NCBI Taxonomy" id="1565605"/>
    <lineage>
        <taxon>Bacteria</taxon>
        <taxon>Pseudomonadati</taxon>
        <taxon>Pseudomonadota</taxon>
        <taxon>Betaproteobacteria</taxon>
        <taxon>Nitrosomonadales</taxon>
        <taxon>Sterolibacteriaceae</taxon>
        <taxon>Rugosibacter</taxon>
    </lineage>
</organism>
<comment type="similarity">
    <text evidence="1 4">Belongs to the DegT/DnrJ/EryC1 family.</text>
</comment>
<dbReference type="PANTHER" id="PTHR30244:SF34">
    <property type="entry name" value="DTDP-4-AMINO-4,6-DIDEOXYGALACTOSE TRANSAMINASE"/>
    <property type="match status" value="1"/>
</dbReference>
<reference evidence="5 6" key="1">
    <citation type="journal article" date="2015" name="Genome Announc.">
        <title>Complete Genome Sequence of a Novel Bacterium within the Family Rhodocyclaceae That Degrades Polycyclic Aromatic Hydrocarbons.</title>
        <authorList>
            <person name="Singleton D.R."/>
            <person name="Dickey A.N."/>
            <person name="Scholl E.H."/>
            <person name="Wright F.A."/>
            <person name="Aitken M.D."/>
        </authorList>
    </citation>
    <scope>NUCLEOTIDE SEQUENCE [LARGE SCALE GENOMIC DNA]</scope>
    <source>
        <strain evidence="6">PG1-Ca6</strain>
    </source>
</reference>
<evidence type="ECO:0000256" key="3">
    <source>
        <dbReference type="PIRSR" id="PIRSR000390-2"/>
    </source>
</evidence>
<dbReference type="Pfam" id="PF01041">
    <property type="entry name" value="DegT_DnrJ_EryC1"/>
    <property type="match status" value="2"/>
</dbReference>
<dbReference type="GO" id="GO:0000271">
    <property type="term" value="P:polysaccharide biosynthetic process"/>
    <property type="evidence" value="ECO:0007669"/>
    <property type="project" value="TreeGrafter"/>
</dbReference>
<dbReference type="HOGENOM" id="CLU_036177_0_0_4"/>
<sequence>MREIPPTAGLPLTWRDLFPAGASLEQGLAHFIHVPAVQITCSGTAAQIITLTTLKRQSPRRKVILPAYTCPLVALAILHCGLQPVLCDLQPDHFDLDHDRLAALYDANTLAIIATHLGGRVANLSPVLDIARTSGAYVIEDAAQSLGATWQGQPVGMAGDAGFYSLAVGKGLTLHEGGVLITQDAFLRQQFQATAAEIASFKWLWELRHSLELLGYAALYQPWGLPFAYGLPLRRALQQGQLIKAVGDDFSDDIPLHRVGRWRKAVGANALKRLPEFLDALHLQAMQRLEKLAAIPGIKIMQDEPGGKGTWPFFMVLMPTQAARDAALRKLWGAGLGVSRLYIHALADYSYLVDRVDKADIPHARDFAARMLTISNSLWLDETKFEQICQEIAAAI</sequence>
<dbReference type="STRING" id="1565605.PG1C_03505"/>
<dbReference type="PANTHER" id="PTHR30244">
    <property type="entry name" value="TRANSAMINASE"/>
    <property type="match status" value="1"/>
</dbReference>
<dbReference type="RefSeq" id="WP_237218280.1">
    <property type="nucleotide sequence ID" value="NZ_CP010554.1"/>
</dbReference>
<evidence type="ECO:0000256" key="1">
    <source>
        <dbReference type="ARBA" id="ARBA00037999"/>
    </source>
</evidence>
<evidence type="ECO:0000313" key="5">
    <source>
        <dbReference type="EMBL" id="AJP47787.1"/>
    </source>
</evidence>
<gene>
    <name evidence="5" type="ORF">PG1C_03505</name>
</gene>
<dbReference type="EMBL" id="CP010554">
    <property type="protein sequence ID" value="AJP47787.1"/>
    <property type="molecule type" value="Genomic_DNA"/>
</dbReference>
<dbReference type="GO" id="GO:0030170">
    <property type="term" value="F:pyridoxal phosphate binding"/>
    <property type="evidence" value="ECO:0007669"/>
    <property type="project" value="TreeGrafter"/>
</dbReference>
<proteinExistence type="inferred from homology"/>
<dbReference type="InterPro" id="IPR015424">
    <property type="entry name" value="PyrdxlP-dep_Trfase"/>
</dbReference>
<keyword evidence="5" id="KW-0808">Transferase</keyword>
<dbReference type="GO" id="GO:0008483">
    <property type="term" value="F:transaminase activity"/>
    <property type="evidence" value="ECO:0007669"/>
    <property type="project" value="UniProtKB-KW"/>
</dbReference>
<dbReference type="Gene3D" id="3.90.1150.10">
    <property type="entry name" value="Aspartate Aminotransferase, domain 1"/>
    <property type="match status" value="1"/>
</dbReference>
<evidence type="ECO:0000256" key="2">
    <source>
        <dbReference type="PIRSR" id="PIRSR000390-1"/>
    </source>
</evidence>
<dbReference type="PIRSF" id="PIRSF000390">
    <property type="entry name" value="PLP_StrS"/>
    <property type="match status" value="1"/>
</dbReference>
<dbReference type="InterPro" id="IPR000653">
    <property type="entry name" value="DegT/StrS_aminotransferase"/>
</dbReference>
<dbReference type="InterPro" id="IPR015421">
    <property type="entry name" value="PyrdxlP-dep_Trfase_major"/>
</dbReference>
<dbReference type="KEGG" id="rbu:PG1C_03505"/>
<accession>A0A0C5IYG6</accession>
<name>A0A0C5IYG6_9PROT</name>
<keyword evidence="6" id="KW-1185">Reference proteome</keyword>
<dbReference type="PATRIC" id="fig|1565605.3.peg.739"/>
<protein>
    <submittedName>
        <fullName evidence="5">Nucleotide sugar aminotransferase</fullName>
    </submittedName>
</protein>
<dbReference type="Proteomes" id="UP000061603">
    <property type="component" value="Chromosome"/>
</dbReference>
<evidence type="ECO:0000313" key="6">
    <source>
        <dbReference type="Proteomes" id="UP000061603"/>
    </source>
</evidence>